<proteinExistence type="predicted"/>
<sequence length="253" mass="27431">MGFNNNVRKYRIIDTIEENGAVRTAIASGNESSWRVKIVARVMNLLKRNNKVVGEEGIIQPIPVQGVPVFDNNVVVEQQSSIEQQPKSILNPTDGHNISPSVKKKVSFDPTLSTVPEEDGDNLSISTDDGISLDSSEDFDDAKWAAIGLPLSPIKKVGIVQRVKNILGSFIDFFVSPFKSKQTAPASTTIDAHLGLVVLDDSTTPSYVGFDHDNTAQQKTTSGISTYVEEIDTEPQQHTATIESVAAIVPTLV</sequence>
<name>A0A5E4MS52_9HEMI</name>
<organism evidence="1 2">
    <name type="scientific">Cinara cedri</name>
    <dbReference type="NCBI Taxonomy" id="506608"/>
    <lineage>
        <taxon>Eukaryota</taxon>
        <taxon>Metazoa</taxon>
        <taxon>Ecdysozoa</taxon>
        <taxon>Arthropoda</taxon>
        <taxon>Hexapoda</taxon>
        <taxon>Insecta</taxon>
        <taxon>Pterygota</taxon>
        <taxon>Neoptera</taxon>
        <taxon>Paraneoptera</taxon>
        <taxon>Hemiptera</taxon>
        <taxon>Sternorrhyncha</taxon>
        <taxon>Aphidomorpha</taxon>
        <taxon>Aphidoidea</taxon>
        <taxon>Aphididae</taxon>
        <taxon>Lachninae</taxon>
        <taxon>Cinara</taxon>
    </lineage>
</organism>
<dbReference type="AlphaFoldDB" id="A0A5E4MS52"/>
<gene>
    <name evidence="1" type="ORF">CINCED_3A009756</name>
</gene>
<dbReference type="EMBL" id="CABPRJ010001040">
    <property type="protein sequence ID" value="VVC35043.1"/>
    <property type="molecule type" value="Genomic_DNA"/>
</dbReference>
<keyword evidence="2" id="KW-1185">Reference proteome</keyword>
<evidence type="ECO:0000313" key="2">
    <source>
        <dbReference type="Proteomes" id="UP000325440"/>
    </source>
</evidence>
<protein>
    <submittedName>
        <fullName evidence="1">Uncharacterized protein</fullName>
    </submittedName>
</protein>
<accession>A0A5E4MS52</accession>
<reference evidence="1 2" key="1">
    <citation type="submission" date="2019-08" db="EMBL/GenBank/DDBJ databases">
        <authorList>
            <person name="Alioto T."/>
            <person name="Alioto T."/>
            <person name="Gomez Garrido J."/>
        </authorList>
    </citation>
    <scope>NUCLEOTIDE SEQUENCE [LARGE SCALE GENOMIC DNA]</scope>
</reference>
<evidence type="ECO:0000313" key="1">
    <source>
        <dbReference type="EMBL" id="VVC35043.1"/>
    </source>
</evidence>
<dbReference type="Proteomes" id="UP000325440">
    <property type="component" value="Unassembled WGS sequence"/>
</dbReference>